<reference evidence="1" key="1">
    <citation type="submission" date="2020-11" db="EMBL/GenBank/DDBJ databases">
        <authorList>
            <consortium name="DOE Joint Genome Institute"/>
            <person name="Ahrendt S."/>
            <person name="Riley R."/>
            <person name="Andreopoulos W."/>
            <person name="Labutti K."/>
            <person name="Pangilinan J."/>
            <person name="Ruiz-Duenas F.J."/>
            <person name="Barrasa J.M."/>
            <person name="Sanchez-Garcia M."/>
            <person name="Camarero S."/>
            <person name="Miyauchi S."/>
            <person name="Serrano A."/>
            <person name="Linde D."/>
            <person name="Babiker R."/>
            <person name="Drula E."/>
            <person name="Ayuso-Fernandez I."/>
            <person name="Pacheco R."/>
            <person name="Padilla G."/>
            <person name="Ferreira P."/>
            <person name="Barriuso J."/>
            <person name="Kellner H."/>
            <person name="Castanera R."/>
            <person name="Alfaro M."/>
            <person name="Ramirez L."/>
            <person name="Pisabarro A.G."/>
            <person name="Kuo A."/>
            <person name="Tritt A."/>
            <person name="Lipzen A."/>
            <person name="He G."/>
            <person name="Yan M."/>
            <person name="Ng V."/>
            <person name="Cullen D."/>
            <person name="Martin F."/>
            <person name="Rosso M.-N."/>
            <person name="Henrissat B."/>
            <person name="Hibbett D."/>
            <person name="Martinez A.T."/>
            <person name="Grigoriev I.V."/>
        </authorList>
    </citation>
    <scope>NUCLEOTIDE SEQUENCE</scope>
    <source>
        <strain evidence="1">AH 40177</strain>
    </source>
</reference>
<proteinExistence type="predicted"/>
<dbReference type="EMBL" id="JADNRY010000049">
    <property type="protein sequence ID" value="KAF9069585.1"/>
    <property type="molecule type" value="Genomic_DNA"/>
</dbReference>
<comment type="caution">
    <text evidence="1">The sequence shown here is derived from an EMBL/GenBank/DDBJ whole genome shotgun (WGS) entry which is preliminary data.</text>
</comment>
<name>A0A9P5U765_9AGAR</name>
<dbReference type="OrthoDB" id="1607513at2759"/>
<sequence>MYSHASGPERLYYKYDNSPFYIWAALLDHRFNYKKLKKDYASDPDLLTYLEEQKQALHTYFGG</sequence>
<gene>
    <name evidence="1" type="ORF">BDP27DRAFT_1420891</name>
</gene>
<evidence type="ECO:0000313" key="2">
    <source>
        <dbReference type="Proteomes" id="UP000772434"/>
    </source>
</evidence>
<organism evidence="1 2">
    <name type="scientific">Rhodocollybia butyracea</name>
    <dbReference type="NCBI Taxonomy" id="206335"/>
    <lineage>
        <taxon>Eukaryota</taxon>
        <taxon>Fungi</taxon>
        <taxon>Dikarya</taxon>
        <taxon>Basidiomycota</taxon>
        <taxon>Agaricomycotina</taxon>
        <taxon>Agaricomycetes</taxon>
        <taxon>Agaricomycetidae</taxon>
        <taxon>Agaricales</taxon>
        <taxon>Marasmiineae</taxon>
        <taxon>Omphalotaceae</taxon>
        <taxon>Rhodocollybia</taxon>
    </lineage>
</organism>
<accession>A0A9P5U765</accession>
<dbReference type="Proteomes" id="UP000772434">
    <property type="component" value="Unassembled WGS sequence"/>
</dbReference>
<evidence type="ECO:0000313" key="1">
    <source>
        <dbReference type="EMBL" id="KAF9069585.1"/>
    </source>
</evidence>
<keyword evidence="2" id="KW-1185">Reference proteome</keyword>
<protein>
    <submittedName>
        <fullName evidence="1">Uncharacterized protein</fullName>
    </submittedName>
</protein>
<dbReference type="AlphaFoldDB" id="A0A9P5U765"/>